<accession>A0A834WDJ1</accession>
<comment type="caution">
    <text evidence="1">The sequence shown here is derived from an EMBL/GenBank/DDBJ whole genome shotgun (WGS) entry which is preliminary data.</text>
</comment>
<dbReference type="AlphaFoldDB" id="A0A834WDJ1"/>
<sequence>MSSTRACYHRGPIPCHPRGRLAKKLSEGEEFLRLSRITSAYVDATPVAPKPTCQHPHLGLVEGDDVVQKCSAPTITHSAFAKSMGVGYVRKHPACQSCEALAVEAYHRRRHHLDGHRRQPHDQQLCHLLPGVLKSIPHGGCHLMSPLQSGESKVDAKVAVVMDVTMDVLEAESYGVCSVFGQCVVKWCTVSRGYCNGTVTRRLEV</sequence>
<dbReference type="Proteomes" id="UP000634136">
    <property type="component" value="Unassembled WGS sequence"/>
</dbReference>
<evidence type="ECO:0000313" key="2">
    <source>
        <dbReference type="Proteomes" id="UP000634136"/>
    </source>
</evidence>
<evidence type="ECO:0000313" key="1">
    <source>
        <dbReference type="EMBL" id="KAF7815271.1"/>
    </source>
</evidence>
<keyword evidence="2" id="KW-1185">Reference proteome</keyword>
<reference evidence="1" key="1">
    <citation type="submission" date="2020-09" db="EMBL/GenBank/DDBJ databases">
        <title>Genome-Enabled Discovery of Anthraquinone Biosynthesis in Senna tora.</title>
        <authorList>
            <person name="Kang S.-H."/>
            <person name="Pandey R.P."/>
            <person name="Lee C.-M."/>
            <person name="Sim J.-S."/>
            <person name="Jeong J.-T."/>
            <person name="Choi B.-S."/>
            <person name="Jung M."/>
            <person name="Ginzburg D."/>
            <person name="Zhao K."/>
            <person name="Won S.Y."/>
            <person name="Oh T.-J."/>
            <person name="Yu Y."/>
            <person name="Kim N.-H."/>
            <person name="Lee O.R."/>
            <person name="Lee T.-H."/>
            <person name="Bashyal P."/>
            <person name="Kim T.-S."/>
            <person name="Lee W.-H."/>
            <person name="Kawkins C."/>
            <person name="Kim C.-K."/>
            <person name="Kim J.S."/>
            <person name="Ahn B.O."/>
            <person name="Rhee S.Y."/>
            <person name="Sohng J.K."/>
        </authorList>
    </citation>
    <scope>NUCLEOTIDE SEQUENCE</scope>
    <source>
        <tissue evidence="1">Leaf</tissue>
    </source>
</reference>
<gene>
    <name evidence="1" type="ORF">G2W53_029240</name>
</gene>
<protein>
    <submittedName>
        <fullName evidence="1">Uncharacterized protein</fullName>
    </submittedName>
</protein>
<organism evidence="1 2">
    <name type="scientific">Senna tora</name>
    <dbReference type="NCBI Taxonomy" id="362788"/>
    <lineage>
        <taxon>Eukaryota</taxon>
        <taxon>Viridiplantae</taxon>
        <taxon>Streptophyta</taxon>
        <taxon>Embryophyta</taxon>
        <taxon>Tracheophyta</taxon>
        <taxon>Spermatophyta</taxon>
        <taxon>Magnoliopsida</taxon>
        <taxon>eudicotyledons</taxon>
        <taxon>Gunneridae</taxon>
        <taxon>Pentapetalae</taxon>
        <taxon>rosids</taxon>
        <taxon>fabids</taxon>
        <taxon>Fabales</taxon>
        <taxon>Fabaceae</taxon>
        <taxon>Caesalpinioideae</taxon>
        <taxon>Cassia clade</taxon>
        <taxon>Senna</taxon>
    </lineage>
</organism>
<proteinExistence type="predicted"/>
<dbReference type="EMBL" id="JAAIUW010000009">
    <property type="protein sequence ID" value="KAF7815271.1"/>
    <property type="molecule type" value="Genomic_DNA"/>
</dbReference>
<name>A0A834WDJ1_9FABA</name>